<dbReference type="GeneID" id="19302001"/>
<name>S7RM49_GLOTA</name>
<dbReference type="AlphaFoldDB" id="S7RM49"/>
<accession>S7RM49</accession>
<protein>
    <submittedName>
        <fullName evidence="2">Uncharacterized protein</fullName>
    </submittedName>
</protein>
<dbReference type="KEGG" id="gtr:GLOTRDRAFT_129738"/>
<feature type="region of interest" description="Disordered" evidence="1">
    <location>
        <begin position="56"/>
        <end position="75"/>
    </location>
</feature>
<proteinExistence type="predicted"/>
<evidence type="ECO:0000313" key="2">
    <source>
        <dbReference type="EMBL" id="EPQ55465.1"/>
    </source>
</evidence>
<gene>
    <name evidence="2" type="ORF">GLOTRDRAFT_129738</name>
</gene>
<dbReference type="HOGENOM" id="CLU_2264047_0_0_1"/>
<keyword evidence="3" id="KW-1185">Reference proteome</keyword>
<sequence>MEIHSVPVLIDVPGGHVKTESDACVGMRRDSMGARHRMHMAATMKEACGVRLVSTSGQRASGHPKMHGANKRAPAGSNAGGLGFFDCTSQTHVVEPDTKRKAK</sequence>
<organism evidence="2 3">
    <name type="scientific">Gloeophyllum trabeum (strain ATCC 11539 / FP-39264 / Madison 617)</name>
    <name type="common">Brown rot fungus</name>
    <dbReference type="NCBI Taxonomy" id="670483"/>
    <lineage>
        <taxon>Eukaryota</taxon>
        <taxon>Fungi</taxon>
        <taxon>Dikarya</taxon>
        <taxon>Basidiomycota</taxon>
        <taxon>Agaricomycotina</taxon>
        <taxon>Agaricomycetes</taxon>
        <taxon>Gloeophyllales</taxon>
        <taxon>Gloeophyllaceae</taxon>
        <taxon>Gloeophyllum</taxon>
    </lineage>
</organism>
<evidence type="ECO:0000256" key="1">
    <source>
        <dbReference type="SAM" id="MobiDB-lite"/>
    </source>
</evidence>
<evidence type="ECO:0000313" key="3">
    <source>
        <dbReference type="Proteomes" id="UP000030669"/>
    </source>
</evidence>
<dbReference type="EMBL" id="KB469302">
    <property type="protein sequence ID" value="EPQ55465.1"/>
    <property type="molecule type" value="Genomic_DNA"/>
</dbReference>
<reference evidence="2 3" key="1">
    <citation type="journal article" date="2012" name="Science">
        <title>The Paleozoic origin of enzymatic lignin decomposition reconstructed from 31 fungal genomes.</title>
        <authorList>
            <person name="Floudas D."/>
            <person name="Binder M."/>
            <person name="Riley R."/>
            <person name="Barry K."/>
            <person name="Blanchette R.A."/>
            <person name="Henrissat B."/>
            <person name="Martinez A.T."/>
            <person name="Otillar R."/>
            <person name="Spatafora J.W."/>
            <person name="Yadav J.S."/>
            <person name="Aerts A."/>
            <person name="Benoit I."/>
            <person name="Boyd A."/>
            <person name="Carlson A."/>
            <person name="Copeland A."/>
            <person name="Coutinho P.M."/>
            <person name="de Vries R.P."/>
            <person name="Ferreira P."/>
            <person name="Findley K."/>
            <person name="Foster B."/>
            <person name="Gaskell J."/>
            <person name="Glotzer D."/>
            <person name="Gorecki P."/>
            <person name="Heitman J."/>
            <person name="Hesse C."/>
            <person name="Hori C."/>
            <person name="Igarashi K."/>
            <person name="Jurgens J.A."/>
            <person name="Kallen N."/>
            <person name="Kersten P."/>
            <person name="Kohler A."/>
            <person name="Kuees U."/>
            <person name="Kumar T.K.A."/>
            <person name="Kuo A."/>
            <person name="LaButti K."/>
            <person name="Larrondo L.F."/>
            <person name="Lindquist E."/>
            <person name="Ling A."/>
            <person name="Lombard V."/>
            <person name="Lucas S."/>
            <person name="Lundell T."/>
            <person name="Martin R."/>
            <person name="McLaughlin D.J."/>
            <person name="Morgenstern I."/>
            <person name="Morin E."/>
            <person name="Murat C."/>
            <person name="Nagy L.G."/>
            <person name="Nolan M."/>
            <person name="Ohm R.A."/>
            <person name="Patyshakuliyeva A."/>
            <person name="Rokas A."/>
            <person name="Ruiz-Duenas F.J."/>
            <person name="Sabat G."/>
            <person name="Salamov A."/>
            <person name="Samejima M."/>
            <person name="Schmutz J."/>
            <person name="Slot J.C."/>
            <person name="St John F."/>
            <person name="Stenlid J."/>
            <person name="Sun H."/>
            <person name="Sun S."/>
            <person name="Syed K."/>
            <person name="Tsang A."/>
            <person name="Wiebenga A."/>
            <person name="Young D."/>
            <person name="Pisabarro A."/>
            <person name="Eastwood D.C."/>
            <person name="Martin F."/>
            <person name="Cullen D."/>
            <person name="Grigoriev I.V."/>
            <person name="Hibbett D.S."/>
        </authorList>
    </citation>
    <scope>NUCLEOTIDE SEQUENCE [LARGE SCALE GENOMIC DNA]</scope>
    <source>
        <strain evidence="2 3">ATCC 11539</strain>
    </source>
</reference>
<dbReference type="Proteomes" id="UP000030669">
    <property type="component" value="Unassembled WGS sequence"/>
</dbReference>
<dbReference type="RefSeq" id="XP_007866577.1">
    <property type="nucleotide sequence ID" value="XM_007868386.1"/>
</dbReference>